<dbReference type="EMBL" id="LWAJ01000064">
    <property type="protein sequence ID" value="KZL50808.1"/>
    <property type="molecule type" value="Genomic_DNA"/>
</dbReference>
<dbReference type="Gene3D" id="3.40.50.2300">
    <property type="match status" value="2"/>
</dbReference>
<organism evidence="2 3">
    <name type="scientific">Nodularia spumigena CENA596</name>
    <dbReference type="NCBI Taxonomy" id="1819295"/>
    <lineage>
        <taxon>Bacteria</taxon>
        <taxon>Bacillati</taxon>
        <taxon>Cyanobacteriota</taxon>
        <taxon>Cyanophyceae</taxon>
        <taxon>Nostocales</taxon>
        <taxon>Nodulariaceae</taxon>
        <taxon>Nodularia</taxon>
    </lineage>
</organism>
<comment type="caution">
    <text evidence="2">The sequence shown here is derived from an EMBL/GenBank/DDBJ whole genome shotgun (WGS) entry which is preliminary data.</text>
</comment>
<dbReference type="CDD" id="cd06268">
    <property type="entry name" value="PBP1_ABC_transporter_LIVBP-like"/>
    <property type="match status" value="1"/>
</dbReference>
<sequence length="274" mass="30654">MRRENLDSKYVFRTAADDYIAAIDLAKYYLNNQPQQGKILILFESESQYSESLKEEFARTLLRLSPNRRPTLIQEYCDLSTQTNSKDCIKKATAANVQALMLAPSQKHLKKALYITKAAKDNAKSENRDLQLLAGDVLYGKETFEKLGNLANGMVVAVSSHADIANSDFTQKAIELWSTAKVSWRTLTSYDAAQSFFQALTELSPDGRINPTREEVYQKLKTISAPGATQVSVEFDTYGDRKEAIGVGILAQASSSDGSSDEYRFTYLETPERK</sequence>
<gene>
    <name evidence="2" type="ORF">A2T98_05325</name>
</gene>
<feature type="region of interest" description="Disordered" evidence="1">
    <location>
        <begin position="253"/>
        <end position="274"/>
    </location>
</feature>
<accession>A0A166KA92</accession>
<evidence type="ECO:0008006" key="4">
    <source>
        <dbReference type="Google" id="ProtNLM"/>
    </source>
</evidence>
<protein>
    <recommendedName>
        <fullName evidence="4">Leucine-binding protein domain-containing protein</fullName>
    </recommendedName>
</protein>
<evidence type="ECO:0000256" key="1">
    <source>
        <dbReference type="SAM" id="MobiDB-lite"/>
    </source>
</evidence>
<dbReference type="Proteomes" id="UP000076555">
    <property type="component" value="Unassembled WGS sequence"/>
</dbReference>
<name>A0A166KA92_NODSP</name>
<dbReference type="PROSITE" id="PS00307">
    <property type="entry name" value="LECTIN_LEGUME_BETA"/>
    <property type="match status" value="1"/>
</dbReference>
<dbReference type="InterPro" id="IPR019825">
    <property type="entry name" value="Lectin_legB_Mn/Ca_BS"/>
</dbReference>
<dbReference type="SUPFAM" id="SSF53822">
    <property type="entry name" value="Periplasmic binding protein-like I"/>
    <property type="match status" value="1"/>
</dbReference>
<reference evidence="2 3" key="1">
    <citation type="submission" date="2016-04" db="EMBL/GenBank/DDBJ databases">
        <title>Draft Genome Assembly of the Bloom-forming Cyanobacterium Nodularia spumigena Strain CENA596 in Shrimp Production Ponds.</title>
        <authorList>
            <person name="Popin R.V."/>
            <person name="Rigonato J."/>
            <person name="Abreu V.A."/>
            <person name="Andreote A.P."/>
            <person name="Silveira S.B."/>
            <person name="Odebrecht C."/>
            <person name="Fiore M.F."/>
        </authorList>
    </citation>
    <scope>NUCLEOTIDE SEQUENCE [LARGE SCALE GENOMIC DNA]</scope>
    <source>
        <strain evidence="2 3">CENA596</strain>
    </source>
</reference>
<evidence type="ECO:0000313" key="3">
    <source>
        <dbReference type="Proteomes" id="UP000076555"/>
    </source>
</evidence>
<dbReference type="InterPro" id="IPR028082">
    <property type="entry name" value="Peripla_BP_I"/>
</dbReference>
<evidence type="ECO:0000313" key="2">
    <source>
        <dbReference type="EMBL" id="KZL50808.1"/>
    </source>
</evidence>
<proteinExistence type="predicted"/>
<dbReference type="AlphaFoldDB" id="A0A166KA92"/>